<name>A0A915IF57_ROMCU</name>
<dbReference type="AlphaFoldDB" id="A0A915IF57"/>
<dbReference type="InterPro" id="IPR036691">
    <property type="entry name" value="Endo/exonu/phosph_ase_sf"/>
</dbReference>
<sequence>MKKQKKRKKRKKDKKCQKYDEKNVPNSSRGLIRLEYRRTWNEDFLNYLKKLDAKKPVILCGDLNVAHQEI</sequence>
<evidence type="ECO:0000256" key="1">
    <source>
        <dbReference type="SAM" id="MobiDB-lite"/>
    </source>
</evidence>
<dbReference type="Gene3D" id="3.60.10.10">
    <property type="entry name" value="Endonuclease/exonuclease/phosphatase"/>
    <property type="match status" value="1"/>
</dbReference>
<dbReference type="WBParaSite" id="nRc.2.0.1.t11856-RA">
    <property type="protein sequence ID" value="nRc.2.0.1.t11856-RA"/>
    <property type="gene ID" value="nRc.2.0.1.g11856"/>
</dbReference>
<reference evidence="3" key="1">
    <citation type="submission" date="2022-11" db="UniProtKB">
        <authorList>
            <consortium name="WormBaseParasite"/>
        </authorList>
    </citation>
    <scope>IDENTIFICATION</scope>
</reference>
<evidence type="ECO:0000313" key="2">
    <source>
        <dbReference type="Proteomes" id="UP000887565"/>
    </source>
</evidence>
<dbReference type="Proteomes" id="UP000887565">
    <property type="component" value="Unplaced"/>
</dbReference>
<feature type="region of interest" description="Disordered" evidence="1">
    <location>
        <begin position="1"/>
        <end position="25"/>
    </location>
</feature>
<dbReference type="SUPFAM" id="SSF56219">
    <property type="entry name" value="DNase I-like"/>
    <property type="match status" value="1"/>
</dbReference>
<organism evidence="2 3">
    <name type="scientific">Romanomermis culicivorax</name>
    <name type="common">Nematode worm</name>
    <dbReference type="NCBI Taxonomy" id="13658"/>
    <lineage>
        <taxon>Eukaryota</taxon>
        <taxon>Metazoa</taxon>
        <taxon>Ecdysozoa</taxon>
        <taxon>Nematoda</taxon>
        <taxon>Enoplea</taxon>
        <taxon>Dorylaimia</taxon>
        <taxon>Mermithida</taxon>
        <taxon>Mermithoidea</taxon>
        <taxon>Mermithidae</taxon>
        <taxon>Romanomermis</taxon>
    </lineage>
</organism>
<keyword evidence="2" id="KW-1185">Reference proteome</keyword>
<proteinExistence type="predicted"/>
<evidence type="ECO:0000313" key="3">
    <source>
        <dbReference type="WBParaSite" id="nRc.2.0.1.t11856-RA"/>
    </source>
</evidence>
<accession>A0A915IF57</accession>
<feature type="compositionally biased region" description="Basic residues" evidence="1">
    <location>
        <begin position="1"/>
        <end position="15"/>
    </location>
</feature>
<protein>
    <submittedName>
        <fullName evidence="3">DNA-(apurinic or apyrimidinic site) endonuclease</fullName>
    </submittedName>
</protein>